<dbReference type="AlphaFoldDB" id="A0A934TK47"/>
<dbReference type="GO" id="GO:0003676">
    <property type="term" value="F:nucleic acid binding"/>
    <property type="evidence" value="ECO:0007669"/>
    <property type="project" value="InterPro"/>
</dbReference>
<dbReference type="Proteomes" id="UP000706333">
    <property type="component" value="Unassembled WGS sequence"/>
</dbReference>
<evidence type="ECO:0000313" key="2">
    <source>
        <dbReference type="Proteomes" id="UP000706333"/>
    </source>
</evidence>
<evidence type="ECO:0008006" key="3">
    <source>
        <dbReference type="Google" id="ProtNLM"/>
    </source>
</evidence>
<reference evidence="1" key="2">
    <citation type="journal article" date="2020" name="Microorganisms">
        <title>Osmotic Adaptation and Compatible Solute Biosynthesis of Phototrophic Bacteria as Revealed from Genome Analyses.</title>
        <authorList>
            <person name="Imhoff J.F."/>
            <person name="Rahn T."/>
            <person name="Kunzel S."/>
            <person name="Keller A."/>
            <person name="Neulinger S.C."/>
        </authorList>
    </citation>
    <scope>NUCLEOTIDE SEQUENCE</scope>
    <source>
        <strain evidence="1">LMG 28126</strain>
    </source>
</reference>
<comment type="caution">
    <text evidence="1">The sequence shown here is derived from an EMBL/GenBank/DDBJ whole genome shotgun (WGS) entry which is preliminary data.</text>
</comment>
<dbReference type="RefSeq" id="WP_201157052.1">
    <property type="nucleotide sequence ID" value="NZ_NHSD01000227.1"/>
</dbReference>
<sequence length="184" mass="19791">MLPGFAPVAAVRRIAAPMSGVREVLAAYPDIPASELCRHAKRLGKSAELLVDSLLMRLGERSYPAEEHEAFDRLLWLPGGPPLRVQIKARHRRTGDLWVFSVTKGYGRSPEGVRPYGDDEFDLLALVVLPEGVVKFAARGAAHHRIHQREIAALRASPRGSLDAALGALGLGGAVPRRPASAAA</sequence>
<evidence type="ECO:0000313" key="1">
    <source>
        <dbReference type="EMBL" id="MBK5927292.1"/>
    </source>
</evidence>
<proteinExistence type="predicted"/>
<keyword evidence="2" id="KW-1185">Reference proteome</keyword>
<name>A0A934TK47_9RHOB</name>
<protein>
    <recommendedName>
        <fullName evidence="3">PD(D/E)XK endonuclease domain-containing protein</fullName>
    </recommendedName>
</protein>
<organism evidence="1 2">
    <name type="scientific">Rhodobaculum claviforme</name>
    <dbReference type="NCBI Taxonomy" id="1549854"/>
    <lineage>
        <taxon>Bacteria</taxon>
        <taxon>Pseudomonadati</taxon>
        <taxon>Pseudomonadota</taxon>
        <taxon>Alphaproteobacteria</taxon>
        <taxon>Rhodobacterales</taxon>
        <taxon>Paracoccaceae</taxon>
        <taxon>Rhodobaculum</taxon>
    </lineage>
</organism>
<accession>A0A934TK47</accession>
<dbReference type="EMBL" id="NHSD01000227">
    <property type="protein sequence ID" value="MBK5927292.1"/>
    <property type="molecule type" value="Genomic_DNA"/>
</dbReference>
<reference evidence="1" key="1">
    <citation type="submission" date="2017-05" db="EMBL/GenBank/DDBJ databases">
        <authorList>
            <person name="Imhoff J.F."/>
            <person name="Rahn T."/>
            <person name="Kuenzel S."/>
            <person name="Neulinger S.C."/>
        </authorList>
    </citation>
    <scope>NUCLEOTIDE SEQUENCE</scope>
    <source>
        <strain evidence="1">LMG 28126</strain>
    </source>
</reference>
<dbReference type="Gene3D" id="3.40.1350.10">
    <property type="match status" value="1"/>
</dbReference>
<gene>
    <name evidence="1" type="ORF">CCR87_08070</name>
</gene>
<dbReference type="InterPro" id="IPR011856">
    <property type="entry name" value="tRNA_endonuc-like_dom_sf"/>
</dbReference>